<gene>
    <name evidence="2" type="ORF">C9I98_17655</name>
</gene>
<dbReference type="RefSeq" id="WP_036817571.1">
    <property type="nucleotide sequence ID" value="NZ_JGVO01000084.1"/>
</dbReference>
<accession>A0A2T3NPK0</accession>
<evidence type="ECO:0000313" key="3">
    <source>
        <dbReference type="Proteomes" id="UP000241771"/>
    </source>
</evidence>
<comment type="caution">
    <text evidence="2">The sequence shown here is derived from an EMBL/GenBank/DDBJ whole genome shotgun (WGS) entry which is preliminary data.</text>
</comment>
<keyword evidence="3" id="KW-1185">Reference proteome</keyword>
<name>A0A2T3NPK0_9GAMM</name>
<evidence type="ECO:0000313" key="2">
    <source>
        <dbReference type="EMBL" id="PSW18206.1"/>
    </source>
</evidence>
<keyword evidence="1" id="KW-0175">Coiled coil</keyword>
<dbReference type="AlphaFoldDB" id="A0A2T3NPK0"/>
<protein>
    <submittedName>
        <fullName evidence="2">Uncharacterized protein</fullName>
    </submittedName>
</protein>
<evidence type="ECO:0000256" key="1">
    <source>
        <dbReference type="SAM" id="Coils"/>
    </source>
</evidence>
<reference evidence="2 3" key="1">
    <citation type="submission" date="2018-01" db="EMBL/GenBank/DDBJ databases">
        <title>Whole genome sequencing of Histamine producing bacteria.</title>
        <authorList>
            <person name="Butler K."/>
        </authorList>
    </citation>
    <scope>NUCLEOTIDE SEQUENCE [LARGE SCALE GENOMIC DNA]</scope>
    <source>
        <strain evidence="2 3">DSM 100436</strain>
    </source>
</reference>
<dbReference type="Proteomes" id="UP000241771">
    <property type="component" value="Unassembled WGS sequence"/>
</dbReference>
<sequence>MEKIDLEYELKAINNTLKSLNAIESRLREKENELLDLLKTASRELASTEFVKKETLYHRAWLLNEIRVRDKND</sequence>
<feature type="coiled-coil region" evidence="1">
    <location>
        <begin position="10"/>
        <end position="40"/>
    </location>
</feature>
<proteinExistence type="predicted"/>
<organism evidence="2 3">
    <name type="scientific">Photobacterium sanctipauli</name>
    <dbReference type="NCBI Taxonomy" id="1342794"/>
    <lineage>
        <taxon>Bacteria</taxon>
        <taxon>Pseudomonadati</taxon>
        <taxon>Pseudomonadota</taxon>
        <taxon>Gammaproteobacteria</taxon>
        <taxon>Vibrionales</taxon>
        <taxon>Vibrionaceae</taxon>
        <taxon>Photobacterium</taxon>
    </lineage>
</organism>
<dbReference type="EMBL" id="PYMA01000012">
    <property type="protein sequence ID" value="PSW18206.1"/>
    <property type="molecule type" value="Genomic_DNA"/>
</dbReference>